<proteinExistence type="predicted"/>
<dbReference type="GeneID" id="22911694"/>
<name>A0A023B9V5_GRENI</name>
<dbReference type="SUPFAM" id="SSF50998">
    <property type="entry name" value="Quinoprotein alcohol dehydrogenase-like"/>
    <property type="match status" value="1"/>
</dbReference>
<accession>A0A023B9V5</accession>
<evidence type="ECO:0000313" key="3">
    <source>
        <dbReference type="Proteomes" id="UP000019763"/>
    </source>
</evidence>
<dbReference type="Proteomes" id="UP000019763">
    <property type="component" value="Unassembled WGS sequence"/>
</dbReference>
<feature type="region of interest" description="Disordered" evidence="1">
    <location>
        <begin position="169"/>
        <end position="211"/>
    </location>
</feature>
<feature type="compositionally biased region" description="Basic and acidic residues" evidence="1">
    <location>
        <begin position="88"/>
        <end position="97"/>
    </location>
</feature>
<keyword evidence="3" id="KW-1185">Reference proteome</keyword>
<dbReference type="RefSeq" id="XP_011129572.1">
    <property type="nucleotide sequence ID" value="XM_011131270.1"/>
</dbReference>
<feature type="compositionally biased region" description="Polar residues" evidence="1">
    <location>
        <begin position="75"/>
        <end position="87"/>
    </location>
</feature>
<protein>
    <submittedName>
        <fullName evidence="2">Uncharacterized protein</fullName>
    </submittedName>
</protein>
<dbReference type="AlphaFoldDB" id="A0A023B9V5"/>
<dbReference type="VEuPathDB" id="CryptoDB:GNI_044850"/>
<feature type="compositionally biased region" description="Low complexity" evidence="1">
    <location>
        <begin position="98"/>
        <end position="112"/>
    </location>
</feature>
<evidence type="ECO:0000313" key="2">
    <source>
        <dbReference type="EMBL" id="EZG76512.1"/>
    </source>
</evidence>
<feature type="region of interest" description="Disordered" evidence="1">
    <location>
        <begin position="371"/>
        <end position="395"/>
    </location>
</feature>
<comment type="caution">
    <text evidence="2">The sequence shown here is derived from an EMBL/GenBank/DDBJ whole genome shotgun (WGS) entry which is preliminary data.</text>
</comment>
<feature type="non-terminal residue" evidence="2">
    <location>
        <position position="1"/>
    </location>
</feature>
<dbReference type="EMBL" id="AFNH02000343">
    <property type="protein sequence ID" value="EZG76512.1"/>
    <property type="molecule type" value="Genomic_DNA"/>
</dbReference>
<dbReference type="InterPro" id="IPR011047">
    <property type="entry name" value="Quinoprotein_ADH-like_sf"/>
</dbReference>
<feature type="region of interest" description="Disordered" evidence="1">
    <location>
        <begin position="75"/>
        <end position="130"/>
    </location>
</feature>
<sequence>KLLRQARAIDEDVEHLTAARFEGPWIVLCYSDGLQVVRVEEDALPRTLWNVTVAEGVVCACVVSAHDSLCPVPTYTETQPDLSSEPTSNEHDPDPAHDPAAAPDSAAATPSPRGDDQTGAPTAGKHRSQESSAPLVIYVTEAEPSVVVVVDAATSTVLHRLVIGGPVTDLTSHVVPRPATNDDPEGSQEGALPPSAFPPSGRPRSGIPPYGPPVVEERVGVLVVSSHRTLHLYDLKTWSWMVSLGTGASPVAPPKALQARTPAFWYESASGALILYSWWSGRVLGRAFVDQTSRGASPWVAETRTPWVDCAEFSPSSQSACSRGSSESFDFAEHTRSTTGAIWADDRVVAATDLYDDHVYVSFWSHPATSRSAADNHSAATPEKLSQRSPMRSPVQDVDGIRTGLGSNLMAVCTGPPLAEIRLIKRPSSVDAGLSLFGVFKRSLCYVSEKFIKKQDLICTIAGIRDEHGFLTLINAANTEWQGAFAECYNWRKD</sequence>
<reference evidence="2" key="1">
    <citation type="submission" date="2013-12" db="EMBL/GenBank/DDBJ databases">
        <authorList>
            <person name="Omoto C.K."/>
            <person name="Sibley D."/>
            <person name="Venepally P."/>
            <person name="Hadjithomas M."/>
            <person name="Karamycheva S."/>
            <person name="Brunk B."/>
            <person name="Roos D."/>
            <person name="Caler E."/>
            <person name="Lorenzi H."/>
        </authorList>
    </citation>
    <scope>NUCLEOTIDE SEQUENCE</scope>
</reference>
<evidence type="ECO:0000256" key="1">
    <source>
        <dbReference type="SAM" id="MobiDB-lite"/>
    </source>
</evidence>
<organism evidence="2 3">
    <name type="scientific">Gregarina niphandrodes</name>
    <name type="common">Septate eugregarine</name>
    <dbReference type="NCBI Taxonomy" id="110365"/>
    <lineage>
        <taxon>Eukaryota</taxon>
        <taxon>Sar</taxon>
        <taxon>Alveolata</taxon>
        <taxon>Apicomplexa</taxon>
        <taxon>Conoidasida</taxon>
        <taxon>Gregarinasina</taxon>
        <taxon>Eugregarinorida</taxon>
        <taxon>Gregarinidae</taxon>
        <taxon>Gregarina</taxon>
    </lineage>
</organism>
<gene>
    <name evidence="2" type="ORF">GNI_044850</name>
</gene>